<evidence type="ECO:0000256" key="2">
    <source>
        <dbReference type="ARBA" id="ARBA00006222"/>
    </source>
</evidence>
<protein>
    <recommendedName>
        <fullName evidence="5">Hsp90 chaperone protein kinase-targeting subunit</fullName>
    </recommendedName>
</protein>
<reference evidence="11" key="1">
    <citation type="submission" date="2020-10" db="EMBL/GenBank/DDBJ databases">
        <title>Genome Sequence of Monilinia vaccinii-corymbosi Sheds Light on Mummy Berry Disease Infection of Blueberry and Mating Type.</title>
        <authorList>
            <person name="Yow A.G."/>
            <person name="Zhang Y."/>
            <person name="Bansal K."/>
            <person name="Eacker S.M."/>
            <person name="Sullivan S."/>
            <person name="Liachko I."/>
            <person name="Cubeta M.A."/>
            <person name="Rollins J.A."/>
            <person name="Ashrafi H."/>
        </authorList>
    </citation>
    <scope>NUCLEOTIDE SEQUENCE</scope>
    <source>
        <strain evidence="11">RL-1</strain>
    </source>
</reference>
<keyword evidence="3" id="KW-0963">Cytoplasm</keyword>
<sequence>MPINYSKWDALELSDDSDVEVHPNVDKRSFIRAKQNQIHQQRFERKNKIDTYKYERIVNDGLLKRINALLVALQSYGPQTDKSPDELAFQALMESTGEDDSPPPPPEGVHTNVKEASPTYSKMMAALIDQVKTKVDEDKPDNRFDAYLAEIKVHQAKVEGLQKQLAVELETLEKEERKKITSESIHTGFDSSFVTKADPKPKATDSKKAAAKEKVQAVELLNPHAVANANGSKVGEQSSGADADVDEDEEVDDAEPTELGKKFAEIKMGDYRTCVQYISSNPSVLADRETDGILVMAFNSAMKNKDDFARQCVHQALLLQYCRALGKDGVGLFFKRITTKGHQAQKVFFDDVNSTFDKIRTRAREIQKKREVEDGSEGGVEKIQLHAVDPGTTINITIPPATGEDPELIKSRELFNAFPPGLQRALESGSLDEVNKVLGKMSVEQAEEIIGQLSEGGMLQIEQQIIDTTTEEGQAAWKEFEEERQRALDENYGDPE</sequence>
<dbReference type="GO" id="GO:0051087">
    <property type="term" value="F:protein-folding chaperone binding"/>
    <property type="evidence" value="ECO:0007669"/>
    <property type="project" value="TreeGrafter"/>
</dbReference>
<feature type="domain" description="Cdc37 N-terminal" evidence="10">
    <location>
        <begin position="2"/>
        <end position="192"/>
    </location>
</feature>
<feature type="domain" description="Cdc37 C-terminal" evidence="8">
    <location>
        <begin position="396"/>
        <end position="496"/>
    </location>
</feature>
<evidence type="ECO:0000256" key="7">
    <source>
        <dbReference type="SAM" id="MobiDB-lite"/>
    </source>
</evidence>
<evidence type="ECO:0000259" key="8">
    <source>
        <dbReference type="SMART" id="SM01069"/>
    </source>
</evidence>
<dbReference type="AlphaFoldDB" id="A0A8A3P436"/>
<dbReference type="PANTHER" id="PTHR12800:SF4">
    <property type="entry name" value="HSP90 CO-CHAPERONE CDC37"/>
    <property type="match status" value="1"/>
</dbReference>
<dbReference type="EMBL" id="CP063405">
    <property type="protein sequence ID" value="QSZ30036.1"/>
    <property type="molecule type" value="Genomic_DNA"/>
</dbReference>
<feature type="coiled-coil region" evidence="6">
    <location>
        <begin position="144"/>
        <end position="178"/>
    </location>
</feature>
<dbReference type="GO" id="GO:0051082">
    <property type="term" value="F:unfolded protein binding"/>
    <property type="evidence" value="ECO:0007669"/>
    <property type="project" value="TreeGrafter"/>
</dbReference>
<dbReference type="GO" id="GO:0006457">
    <property type="term" value="P:protein folding"/>
    <property type="evidence" value="ECO:0007669"/>
    <property type="project" value="TreeGrafter"/>
</dbReference>
<dbReference type="SMART" id="SM01070">
    <property type="entry name" value="CDC37_M"/>
    <property type="match status" value="1"/>
</dbReference>
<dbReference type="OrthoDB" id="440202at2759"/>
<evidence type="ECO:0000313" key="11">
    <source>
        <dbReference type="EMBL" id="QSZ30036.1"/>
    </source>
</evidence>
<proteinExistence type="inferred from homology"/>
<keyword evidence="4" id="KW-0143">Chaperone</keyword>
<dbReference type="Pfam" id="PF03234">
    <property type="entry name" value="CDC37_N"/>
    <property type="match status" value="1"/>
</dbReference>
<evidence type="ECO:0000256" key="4">
    <source>
        <dbReference type="ARBA" id="ARBA00023186"/>
    </source>
</evidence>
<comment type="subcellular location">
    <subcellularLocation>
        <location evidence="1">Cytoplasm</location>
    </subcellularLocation>
</comment>
<dbReference type="SUPFAM" id="SSF101391">
    <property type="entry name" value="Hsp90 co-chaperone CDC37"/>
    <property type="match status" value="1"/>
</dbReference>
<dbReference type="GO" id="GO:0050821">
    <property type="term" value="P:protein stabilization"/>
    <property type="evidence" value="ECO:0007669"/>
    <property type="project" value="TreeGrafter"/>
</dbReference>
<dbReference type="GO" id="GO:0005737">
    <property type="term" value="C:cytoplasm"/>
    <property type="evidence" value="ECO:0007669"/>
    <property type="project" value="UniProtKB-SubCell"/>
</dbReference>
<evidence type="ECO:0000256" key="1">
    <source>
        <dbReference type="ARBA" id="ARBA00004496"/>
    </source>
</evidence>
<dbReference type="Pfam" id="PF08564">
    <property type="entry name" value="CDC37_C"/>
    <property type="match status" value="1"/>
</dbReference>
<keyword evidence="6" id="KW-0175">Coiled coil</keyword>
<evidence type="ECO:0000256" key="3">
    <source>
        <dbReference type="ARBA" id="ARBA00022490"/>
    </source>
</evidence>
<dbReference type="InterPro" id="IPR038189">
    <property type="entry name" value="Cdc37_Hsp90-bd_sf"/>
</dbReference>
<dbReference type="Proteomes" id="UP000672032">
    <property type="component" value="Chromosome 1"/>
</dbReference>
<organism evidence="11 12">
    <name type="scientific">Monilinia vaccinii-corymbosi</name>
    <dbReference type="NCBI Taxonomy" id="61207"/>
    <lineage>
        <taxon>Eukaryota</taxon>
        <taxon>Fungi</taxon>
        <taxon>Dikarya</taxon>
        <taxon>Ascomycota</taxon>
        <taxon>Pezizomycotina</taxon>
        <taxon>Leotiomycetes</taxon>
        <taxon>Helotiales</taxon>
        <taxon>Sclerotiniaceae</taxon>
        <taxon>Monilinia</taxon>
    </lineage>
</organism>
<dbReference type="FunFam" id="1.20.58.610:FF:000002">
    <property type="entry name" value="Hsp90 co-chaperone Cdc37, putative"/>
    <property type="match status" value="1"/>
</dbReference>
<dbReference type="InterPro" id="IPR013873">
    <property type="entry name" value="Cdc37_C"/>
</dbReference>
<keyword evidence="12" id="KW-1185">Reference proteome</keyword>
<dbReference type="SMART" id="SM01071">
    <property type="entry name" value="CDC37_N"/>
    <property type="match status" value="1"/>
</dbReference>
<dbReference type="GO" id="GO:0019901">
    <property type="term" value="F:protein kinase binding"/>
    <property type="evidence" value="ECO:0007669"/>
    <property type="project" value="InterPro"/>
</dbReference>
<comment type="similarity">
    <text evidence="2">Belongs to the CDC37 family.</text>
</comment>
<dbReference type="InterPro" id="IPR013874">
    <property type="entry name" value="Cdc37_Hsp90-bd"/>
</dbReference>
<dbReference type="PANTHER" id="PTHR12800">
    <property type="entry name" value="CDC37-RELATED"/>
    <property type="match status" value="1"/>
</dbReference>
<feature type="region of interest" description="Disordered" evidence="7">
    <location>
        <begin position="227"/>
        <end position="255"/>
    </location>
</feature>
<dbReference type="InterPro" id="IPR013855">
    <property type="entry name" value="Cdc37_N_dom"/>
</dbReference>
<evidence type="ECO:0000259" key="10">
    <source>
        <dbReference type="SMART" id="SM01071"/>
    </source>
</evidence>
<evidence type="ECO:0000256" key="5">
    <source>
        <dbReference type="ARBA" id="ARBA00031396"/>
    </source>
</evidence>
<feature type="domain" description="Cdc37 Hsp90 binding" evidence="9">
    <location>
        <begin position="199"/>
        <end position="377"/>
    </location>
</feature>
<dbReference type="InterPro" id="IPR004918">
    <property type="entry name" value="Cdc37"/>
</dbReference>
<dbReference type="SMART" id="SM01069">
    <property type="entry name" value="CDC37_C"/>
    <property type="match status" value="1"/>
</dbReference>
<evidence type="ECO:0000313" key="12">
    <source>
        <dbReference type="Proteomes" id="UP000672032"/>
    </source>
</evidence>
<dbReference type="GO" id="GO:0031072">
    <property type="term" value="F:heat shock protein binding"/>
    <property type="evidence" value="ECO:0007669"/>
    <property type="project" value="TreeGrafter"/>
</dbReference>
<evidence type="ECO:0000259" key="9">
    <source>
        <dbReference type="SMART" id="SM01070"/>
    </source>
</evidence>
<feature type="compositionally biased region" description="Acidic residues" evidence="7">
    <location>
        <begin position="243"/>
        <end position="255"/>
    </location>
</feature>
<gene>
    <name evidence="11" type="ORF">DSL72_004554</name>
</gene>
<name>A0A8A3P436_9HELO</name>
<feature type="compositionally biased region" description="Polar residues" evidence="7">
    <location>
        <begin position="229"/>
        <end position="240"/>
    </location>
</feature>
<dbReference type="Gene3D" id="1.20.58.610">
    <property type="entry name" value="Cdc37, Hsp90 binding domain"/>
    <property type="match status" value="1"/>
</dbReference>
<dbReference type="Pfam" id="PF08565">
    <property type="entry name" value="CDC37_M"/>
    <property type="match status" value="1"/>
</dbReference>
<accession>A0A8A3P436</accession>
<evidence type="ECO:0000256" key="6">
    <source>
        <dbReference type="SAM" id="Coils"/>
    </source>
</evidence>